<evidence type="ECO:0000313" key="2">
    <source>
        <dbReference type="EMBL" id="RFC83427.1"/>
    </source>
</evidence>
<reference evidence="4" key="3">
    <citation type="journal article" date="2019" name="Int. J. Syst. Evol. Microbiol.">
        <title>The Global Catalogue of Microorganisms (GCM) 10K type strain sequencing project: providing services to taxonomists for standard genome sequencing and annotation.</title>
        <authorList>
            <consortium name="The Broad Institute Genomics Platform"/>
            <consortium name="The Broad Institute Genome Sequencing Center for Infectious Disease"/>
            <person name="Wu L."/>
            <person name="Ma J."/>
        </authorList>
    </citation>
    <scope>NUCLEOTIDE SEQUENCE [LARGE SCALE GENOMIC DNA]</scope>
    <source>
        <strain evidence="4">KCTC 62575</strain>
    </source>
</reference>
<organism evidence="2 3">
    <name type="scientific">Acinetobacter sichuanensis</name>
    <dbReference type="NCBI Taxonomy" id="2136183"/>
    <lineage>
        <taxon>Bacteria</taxon>
        <taxon>Pseudomonadati</taxon>
        <taxon>Pseudomonadota</taxon>
        <taxon>Gammaproteobacteria</taxon>
        <taxon>Moraxellales</taxon>
        <taxon>Moraxellaceae</taxon>
        <taxon>Acinetobacter</taxon>
    </lineage>
</organism>
<evidence type="ECO:0000313" key="1">
    <source>
        <dbReference type="EMBL" id="MFC2998153.1"/>
    </source>
</evidence>
<dbReference type="AlphaFoldDB" id="A0A371YPN7"/>
<name>A0A371YPN7_9GAMM</name>
<dbReference type="Proteomes" id="UP001595455">
    <property type="component" value="Unassembled WGS sequence"/>
</dbReference>
<dbReference type="EMBL" id="PYIX02000017">
    <property type="protein sequence ID" value="RFC83427.1"/>
    <property type="molecule type" value="Genomic_DNA"/>
</dbReference>
<dbReference type="OrthoDB" id="6162707at2"/>
<dbReference type="Proteomes" id="UP000240957">
    <property type="component" value="Unassembled WGS sequence"/>
</dbReference>
<comment type="caution">
    <text evidence="2">The sequence shown here is derived from an EMBL/GenBank/DDBJ whole genome shotgun (WGS) entry which is preliminary data.</text>
</comment>
<gene>
    <name evidence="1" type="ORF">ACFODO_23465</name>
    <name evidence="2" type="ORF">C9E89_011295</name>
</gene>
<dbReference type="Pfam" id="PF09700">
    <property type="entry name" value="Cas_Cmr3"/>
    <property type="match status" value="1"/>
</dbReference>
<evidence type="ECO:0000313" key="3">
    <source>
        <dbReference type="Proteomes" id="UP000240957"/>
    </source>
</evidence>
<dbReference type="RefSeq" id="WP_107008454.1">
    <property type="nucleotide sequence ID" value="NZ_JBHRSF010000170.1"/>
</dbReference>
<reference evidence="1" key="4">
    <citation type="submission" date="2024-09" db="EMBL/GenBank/DDBJ databases">
        <authorList>
            <person name="Sun Q."/>
            <person name="Mori K."/>
        </authorList>
    </citation>
    <scope>NUCLEOTIDE SEQUENCE</scope>
    <source>
        <strain evidence="1">KCTC 62575</strain>
    </source>
</reference>
<accession>A0A371YPN7</accession>
<dbReference type="Gene3D" id="2.60.40.4350">
    <property type="match status" value="1"/>
</dbReference>
<reference evidence="2 3" key="2">
    <citation type="submission" date="2018-08" db="EMBL/GenBank/DDBJ databases">
        <title>The draft genome of Acinetobacter sichuanensis strain WCHAc060041.</title>
        <authorList>
            <person name="Qin J."/>
            <person name="Feng Y."/>
            <person name="Zong Z."/>
        </authorList>
    </citation>
    <scope>NUCLEOTIDE SEQUENCE [LARGE SCALE GENOMIC DNA]</scope>
    <source>
        <strain evidence="2 3">WCHAc060041</strain>
    </source>
</reference>
<proteinExistence type="predicted"/>
<dbReference type="EMBL" id="JBHRSF010000170">
    <property type="protein sequence ID" value="MFC2998153.1"/>
    <property type="molecule type" value="Genomic_DNA"/>
</dbReference>
<protein>
    <submittedName>
        <fullName evidence="1">Type III-B CRISPR module-associated Cmr3 family protein</fullName>
    </submittedName>
    <submittedName>
        <fullName evidence="2">Type III-B CRISPR module-associated protein Cmr3</fullName>
    </submittedName>
</protein>
<reference evidence="1" key="1">
    <citation type="journal article" date="2014" name="Int. J. Syst. Evol. Microbiol.">
        <title>Complete genome of a new Firmicutes species belonging to the dominant human colonic microbiota ('Ruminococcus bicirculans') reveals two chromosomes and a selective capacity to utilize plant glucans.</title>
        <authorList>
            <consortium name="NISC Comparative Sequencing Program"/>
            <person name="Wegmann U."/>
            <person name="Louis P."/>
            <person name="Goesmann A."/>
            <person name="Henrissat B."/>
            <person name="Duncan S.H."/>
            <person name="Flint H.J."/>
        </authorList>
    </citation>
    <scope>NUCLEOTIDE SEQUENCE</scope>
    <source>
        <strain evidence="1">KCTC 62575</strain>
    </source>
</reference>
<dbReference type="InterPro" id="IPR019117">
    <property type="entry name" value="CRISPR-assoc_protein_Cmr3"/>
</dbReference>
<evidence type="ECO:0000313" key="4">
    <source>
        <dbReference type="Proteomes" id="UP001595455"/>
    </source>
</evidence>
<sequence>MTINHSYLIESLAPLVFRSGKPFGSQASAQDVIFPLPSAAAGLVRALGIGQKQLDFTEVRVTDVQNEAYQKVLAVPVKGPFLVRYNQYKQFDILVTKPANALYFENKETSETELVRLAPQAFDEHVGSDLPMGLLPVQMQTQLKGKPKSGVAYWTLQHLLAWQQGKTLRFADVQAEGLAQLPIDIRTHVAIDSHTQANIASKLFQTASLDLDHRRKDEGGWSDERYGFLIQSELSLNTDLATFGGERRLSRFQEIDLQNVQQVSQALVDEINQAKALSLNFLSPAIFSQGYLPEWINAESLEGTLPQTSIRVKLKSVAIDRWLPVSGWDSLLWKPKAMRKAVGAGSVYWFELLDEMDLSSLQILSTYSFSDHEQDQRDGFGVAIISAWSHQA</sequence>
<keyword evidence="4" id="KW-1185">Reference proteome</keyword>